<dbReference type="InterPro" id="IPR016135">
    <property type="entry name" value="UBQ-conjugating_enzyme/RWD"/>
</dbReference>
<keyword evidence="3" id="KW-1185">Reference proteome</keyword>
<protein>
    <recommendedName>
        <fullName evidence="1">UBC core domain-containing protein</fullName>
    </recommendedName>
</protein>
<dbReference type="AlphaFoldDB" id="A0A9X0DFZ1"/>
<dbReference type="EMBL" id="JAPEIS010000011">
    <property type="protein sequence ID" value="KAJ8062101.1"/>
    <property type="molecule type" value="Genomic_DNA"/>
</dbReference>
<comment type="caution">
    <text evidence="2">The sequence shown here is derived from an EMBL/GenBank/DDBJ whole genome shotgun (WGS) entry which is preliminary data.</text>
</comment>
<dbReference type="Gene3D" id="3.10.110.10">
    <property type="entry name" value="Ubiquitin Conjugating Enzyme"/>
    <property type="match status" value="1"/>
</dbReference>
<feature type="domain" description="UBC core" evidence="1">
    <location>
        <begin position="1"/>
        <end position="82"/>
    </location>
</feature>
<name>A0A9X0DFZ1_9HELO</name>
<sequence length="527" mass="58824">MDSAISHPNITGGYICASILNTTGGWTPAYTLKGIAIQLLSFFASDTIEQVNGGGRVYLHDYRAKSEAADGMTNFFCAKCGSGGDISENSDIAIRDGSSMMDLNTVDPQNTFSRSSNNPLGASIQISALPDEVLLLACDNLDTEDLMLFAKAWSRVGHVATRYDLIRTRELQCFLSKQDFKMARLGVGVGVVREGEQKRTLSSEFDLISHEAFWTHHVRRSVQGIKFQYWLPLPISERHWKMVQSSADWNLKLIKKAAGLETIQSTLTHASEKAIESYFHLFHLLICLAIDDPSIVESANDLIHKFINGGTSKSSCPNLNHFRIASLISDVEVSYEALETMIKEAITRNVVWMLGERPGLSYMEPSEVSRYRLEKTFEAGKTSYRILMFLNLFKTTAVGNPRKPLSQLANKAFKRHGAPPRGSARILADCIKRIHLIDSFPDFFGAMGMGVRQDSWFTNLLRECIKDSIDKGYFKMPVTQSQALYLRQLDERDVDVVDGLQPVCTDMSRVMSLFHGIANNSHGNGHD</sequence>
<proteinExistence type="predicted"/>
<dbReference type="InterPro" id="IPR000608">
    <property type="entry name" value="UBC"/>
</dbReference>
<organism evidence="2 3">
    <name type="scientific">Sclerotinia nivalis</name>
    <dbReference type="NCBI Taxonomy" id="352851"/>
    <lineage>
        <taxon>Eukaryota</taxon>
        <taxon>Fungi</taxon>
        <taxon>Dikarya</taxon>
        <taxon>Ascomycota</taxon>
        <taxon>Pezizomycotina</taxon>
        <taxon>Leotiomycetes</taxon>
        <taxon>Helotiales</taxon>
        <taxon>Sclerotiniaceae</taxon>
        <taxon>Sclerotinia</taxon>
    </lineage>
</organism>
<dbReference type="Proteomes" id="UP001152300">
    <property type="component" value="Unassembled WGS sequence"/>
</dbReference>
<evidence type="ECO:0000259" key="1">
    <source>
        <dbReference type="PROSITE" id="PS50127"/>
    </source>
</evidence>
<dbReference type="OrthoDB" id="109543at2759"/>
<dbReference type="PROSITE" id="PS50127">
    <property type="entry name" value="UBC_2"/>
    <property type="match status" value="1"/>
</dbReference>
<evidence type="ECO:0000313" key="2">
    <source>
        <dbReference type="EMBL" id="KAJ8062101.1"/>
    </source>
</evidence>
<accession>A0A9X0DFZ1</accession>
<gene>
    <name evidence="2" type="ORF">OCU04_009875</name>
</gene>
<reference evidence="2" key="1">
    <citation type="submission" date="2022-11" db="EMBL/GenBank/DDBJ databases">
        <title>Genome Resource of Sclerotinia nivalis Strain SnTB1, a Plant Pathogen Isolated from American Ginseng.</title>
        <authorList>
            <person name="Fan S."/>
        </authorList>
    </citation>
    <scope>NUCLEOTIDE SEQUENCE</scope>
    <source>
        <strain evidence="2">SnTB1</strain>
    </source>
</reference>
<dbReference type="SUPFAM" id="SSF54495">
    <property type="entry name" value="UBC-like"/>
    <property type="match status" value="1"/>
</dbReference>
<evidence type="ECO:0000313" key="3">
    <source>
        <dbReference type="Proteomes" id="UP001152300"/>
    </source>
</evidence>